<keyword evidence="2" id="KW-0378">Hydrolase</keyword>
<evidence type="ECO:0000313" key="4">
    <source>
        <dbReference type="EMBL" id="CAL6114976.1"/>
    </source>
</evidence>
<reference evidence="3 5" key="2">
    <citation type="submission" date="2024-07" db="EMBL/GenBank/DDBJ databases">
        <authorList>
            <person name="Akdeniz Z."/>
        </authorList>
    </citation>
    <scope>NUCLEOTIDE SEQUENCE [LARGE SCALE GENOMIC DNA]</scope>
</reference>
<evidence type="ECO:0000313" key="5">
    <source>
        <dbReference type="Proteomes" id="UP001642409"/>
    </source>
</evidence>
<evidence type="ECO:0000313" key="3">
    <source>
        <dbReference type="EMBL" id="CAL6033384.1"/>
    </source>
</evidence>
<protein>
    <submittedName>
        <fullName evidence="2">Glycosyl hydrolase family 25 protein</fullName>
    </submittedName>
    <submittedName>
        <fullName evidence="3">Glycosyl_hydrolase family 25 protein</fullName>
    </submittedName>
</protein>
<evidence type="ECO:0000256" key="1">
    <source>
        <dbReference type="SAM" id="MobiDB-lite"/>
    </source>
</evidence>
<name>A0AA86PBT5_9EUKA</name>
<feature type="region of interest" description="Disordered" evidence="1">
    <location>
        <begin position="70"/>
        <end position="93"/>
    </location>
</feature>
<dbReference type="EMBL" id="CAXDID020000125">
    <property type="protein sequence ID" value="CAL6033384.1"/>
    <property type="molecule type" value="Genomic_DNA"/>
</dbReference>
<reference evidence="2" key="1">
    <citation type="submission" date="2023-06" db="EMBL/GenBank/DDBJ databases">
        <authorList>
            <person name="Kurt Z."/>
        </authorList>
    </citation>
    <scope>NUCLEOTIDE SEQUENCE</scope>
</reference>
<sequence length="93" mass="10369">MLLTAITLQTRGFDVSYYQGAVTQSTFNCLHNAGLQSSKLKLVTPSTQTLFPITKEPRLLEQRMLISISSQPPSRMLEPKSETPSKNSKMLVL</sequence>
<proteinExistence type="predicted"/>
<feature type="compositionally biased region" description="Polar residues" evidence="1">
    <location>
        <begin position="84"/>
        <end position="93"/>
    </location>
</feature>
<comment type="caution">
    <text evidence="2">The sequence shown here is derived from an EMBL/GenBank/DDBJ whole genome shotgun (WGS) entry which is preliminary data.</text>
</comment>
<evidence type="ECO:0000313" key="2">
    <source>
        <dbReference type="EMBL" id="CAI9935633.1"/>
    </source>
</evidence>
<organism evidence="2">
    <name type="scientific">Hexamita inflata</name>
    <dbReference type="NCBI Taxonomy" id="28002"/>
    <lineage>
        <taxon>Eukaryota</taxon>
        <taxon>Metamonada</taxon>
        <taxon>Diplomonadida</taxon>
        <taxon>Hexamitidae</taxon>
        <taxon>Hexamitinae</taxon>
        <taxon>Hexamita</taxon>
    </lineage>
</organism>
<accession>A0AA86PBT5</accession>
<dbReference type="Proteomes" id="UP001642409">
    <property type="component" value="Unassembled WGS sequence"/>
</dbReference>
<dbReference type="EMBL" id="CAXDID020000846">
    <property type="protein sequence ID" value="CAL6114976.1"/>
    <property type="molecule type" value="Genomic_DNA"/>
</dbReference>
<dbReference type="AlphaFoldDB" id="A0AA86PBT5"/>
<keyword evidence="5" id="KW-1185">Reference proteome</keyword>
<dbReference type="EMBL" id="CATOUU010000618">
    <property type="protein sequence ID" value="CAI9935633.1"/>
    <property type="molecule type" value="Genomic_DNA"/>
</dbReference>
<dbReference type="GO" id="GO:0016787">
    <property type="term" value="F:hydrolase activity"/>
    <property type="evidence" value="ECO:0007669"/>
    <property type="project" value="UniProtKB-KW"/>
</dbReference>
<gene>
    <name evidence="2" type="ORF">HINF_LOCUS23278</name>
    <name evidence="3" type="ORF">HINF_LOCUS34942</name>
    <name evidence="4" type="ORF">HINF_LOCUS78419</name>
</gene>